<gene>
    <name evidence="1" type="ORF">GPM918_LOCUS45737</name>
    <name evidence="2" type="ORF">SRO942_LOCUS48562</name>
</gene>
<dbReference type="EMBL" id="CAJNOQ010053401">
    <property type="protein sequence ID" value="CAF1655598.1"/>
    <property type="molecule type" value="Genomic_DNA"/>
</dbReference>
<accession>A0A816EY78</accession>
<dbReference type="EMBL" id="CAJOBC010125403">
    <property type="protein sequence ID" value="CAF4592742.1"/>
    <property type="molecule type" value="Genomic_DNA"/>
</dbReference>
<feature type="non-terminal residue" evidence="1">
    <location>
        <position position="1"/>
    </location>
</feature>
<evidence type="ECO:0000313" key="1">
    <source>
        <dbReference type="EMBL" id="CAF1655598.1"/>
    </source>
</evidence>
<sequence length="33" mass="3739">KANNEFEKVCTEETQKYLERIGKTNASKNHGGN</sequence>
<comment type="caution">
    <text evidence="1">The sequence shown here is derived from an EMBL/GenBank/DDBJ whole genome shotgun (WGS) entry which is preliminary data.</text>
</comment>
<evidence type="ECO:0000313" key="3">
    <source>
        <dbReference type="Proteomes" id="UP000663829"/>
    </source>
</evidence>
<proteinExistence type="predicted"/>
<dbReference type="AlphaFoldDB" id="A0A816EY78"/>
<dbReference type="Proteomes" id="UP000681722">
    <property type="component" value="Unassembled WGS sequence"/>
</dbReference>
<dbReference type="Proteomes" id="UP000663829">
    <property type="component" value="Unassembled WGS sequence"/>
</dbReference>
<evidence type="ECO:0000313" key="2">
    <source>
        <dbReference type="EMBL" id="CAF4592742.1"/>
    </source>
</evidence>
<organism evidence="1 3">
    <name type="scientific">Didymodactylos carnosus</name>
    <dbReference type="NCBI Taxonomy" id="1234261"/>
    <lineage>
        <taxon>Eukaryota</taxon>
        <taxon>Metazoa</taxon>
        <taxon>Spiralia</taxon>
        <taxon>Gnathifera</taxon>
        <taxon>Rotifera</taxon>
        <taxon>Eurotatoria</taxon>
        <taxon>Bdelloidea</taxon>
        <taxon>Philodinida</taxon>
        <taxon>Philodinidae</taxon>
        <taxon>Didymodactylos</taxon>
    </lineage>
</organism>
<reference evidence="1" key="1">
    <citation type="submission" date="2021-02" db="EMBL/GenBank/DDBJ databases">
        <authorList>
            <person name="Nowell W R."/>
        </authorList>
    </citation>
    <scope>NUCLEOTIDE SEQUENCE</scope>
</reference>
<name>A0A816EY78_9BILA</name>
<keyword evidence="3" id="KW-1185">Reference proteome</keyword>
<protein>
    <submittedName>
        <fullName evidence="1">Uncharacterized protein</fullName>
    </submittedName>
</protein>